<keyword evidence="10" id="KW-0915">Sodium</keyword>
<keyword evidence="5 10" id="KW-0472">Membrane</keyword>
<feature type="transmembrane region" description="Helical" evidence="10">
    <location>
        <begin position="62"/>
        <end position="87"/>
    </location>
</feature>
<comment type="similarity">
    <text evidence="7 10">Belongs to the fluoride channel Fluc/FEX (TC 1.A.43) family.</text>
</comment>
<dbReference type="RefSeq" id="WP_338786754.1">
    <property type="nucleotide sequence ID" value="NZ_CP147403.1"/>
</dbReference>
<comment type="catalytic activity">
    <reaction evidence="8">
        <text>fluoride(in) = fluoride(out)</text>
        <dbReference type="Rhea" id="RHEA:76159"/>
        <dbReference type="ChEBI" id="CHEBI:17051"/>
    </reaction>
    <physiologicalReaction direction="left-to-right" evidence="8">
        <dbReference type="Rhea" id="RHEA:76160"/>
    </physiologicalReaction>
</comment>
<keyword evidence="3 10" id="KW-0812">Transmembrane</keyword>
<reference evidence="11 12" key="1">
    <citation type="submission" date="2024-02" db="EMBL/GenBank/DDBJ databases">
        <title>Seven novel Bacillus-like species.</title>
        <authorList>
            <person name="Liu G."/>
        </authorList>
    </citation>
    <scope>NUCLEOTIDE SEQUENCE [LARGE SCALE GENOMIC DNA]</scope>
    <source>
        <strain evidence="11 12">FJAT-53654</strain>
    </source>
</reference>
<evidence type="ECO:0000256" key="1">
    <source>
        <dbReference type="ARBA" id="ARBA00004651"/>
    </source>
</evidence>
<keyword evidence="12" id="KW-1185">Reference proteome</keyword>
<evidence type="ECO:0000256" key="7">
    <source>
        <dbReference type="ARBA" id="ARBA00035120"/>
    </source>
</evidence>
<keyword evidence="10" id="KW-0406">Ion transport</keyword>
<feature type="transmembrane region" description="Helical" evidence="10">
    <location>
        <begin position="7"/>
        <end position="25"/>
    </location>
</feature>
<evidence type="ECO:0000256" key="10">
    <source>
        <dbReference type="HAMAP-Rule" id="MF_00454"/>
    </source>
</evidence>
<dbReference type="Proteomes" id="UP001368328">
    <property type="component" value="Chromosome"/>
</dbReference>
<dbReference type="HAMAP" id="MF_00454">
    <property type="entry name" value="FluC"/>
    <property type="match status" value="1"/>
</dbReference>
<evidence type="ECO:0000256" key="8">
    <source>
        <dbReference type="ARBA" id="ARBA00035585"/>
    </source>
</evidence>
<dbReference type="InterPro" id="IPR003691">
    <property type="entry name" value="FluC"/>
</dbReference>
<comment type="function">
    <text evidence="9 10">Fluoride-specific ion channel. Important for reducing fluoride concentration in the cell, thus reducing its toxicity.</text>
</comment>
<feature type="binding site" evidence="10">
    <location>
        <position position="76"/>
    </location>
    <ligand>
        <name>Na(+)</name>
        <dbReference type="ChEBI" id="CHEBI:29101"/>
        <note>structural</note>
    </ligand>
</feature>
<keyword evidence="4 10" id="KW-1133">Transmembrane helix</keyword>
<comment type="subcellular location">
    <subcellularLocation>
        <location evidence="1 10">Cell membrane</location>
        <topology evidence="1 10">Multi-pass membrane protein</topology>
    </subcellularLocation>
</comment>
<organism evidence="11 12">
    <name type="scientific">Metabacillus rhizosphaerae</name>
    <dbReference type="NCBI Taxonomy" id="3117747"/>
    <lineage>
        <taxon>Bacteria</taxon>
        <taxon>Bacillati</taxon>
        <taxon>Bacillota</taxon>
        <taxon>Bacilli</taxon>
        <taxon>Bacillales</taxon>
        <taxon>Bacillaceae</taxon>
        <taxon>Metabacillus</taxon>
    </lineage>
</organism>
<evidence type="ECO:0000313" key="11">
    <source>
        <dbReference type="EMBL" id="WXB87706.1"/>
    </source>
</evidence>
<evidence type="ECO:0000256" key="2">
    <source>
        <dbReference type="ARBA" id="ARBA00022475"/>
    </source>
</evidence>
<comment type="activity regulation">
    <text evidence="10">Na(+) is not transported, but it plays an essential structural role and its presence is essential for fluoride channel function.</text>
</comment>
<feature type="binding site" evidence="10">
    <location>
        <position position="73"/>
    </location>
    <ligand>
        <name>Na(+)</name>
        <dbReference type="ChEBI" id="CHEBI:29101"/>
        <note>structural</note>
    </ligand>
</feature>
<evidence type="ECO:0000256" key="9">
    <source>
        <dbReference type="ARBA" id="ARBA00049940"/>
    </source>
</evidence>
<dbReference type="PANTHER" id="PTHR28259">
    <property type="entry name" value="FLUORIDE EXPORT PROTEIN 1-RELATED"/>
    <property type="match status" value="1"/>
</dbReference>
<feature type="transmembrane region" description="Helical" evidence="10">
    <location>
        <begin position="93"/>
        <end position="112"/>
    </location>
</feature>
<evidence type="ECO:0000256" key="6">
    <source>
        <dbReference type="ARBA" id="ARBA00023303"/>
    </source>
</evidence>
<dbReference type="PROSITE" id="PS51257">
    <property type="entry name" value="PROKAR_LIPOPROTEIN"/>
    <property type="match status" value="1"/>
</dbReference>
<accession>A0ABZ2MR81</accession>
<keyword evidence="10" id="KW-0479">Metal-binding</keyword>
<protein>
    <recommendedName>
        <fullName evidence="10">Fluoride-specific ion channel FluC</fullName>
    </recommendedName>
</protein>
<gene>
    <name evidence="10" type="primary">fluC</name>
    <name evidence="10" type="synonym">crcB</name>
    <name evidence="11" type="ORF">WCV66_21135</name>
</gene>
<name>A0ABZ2MR81_9BACI</name>
<sequence>MMKKLINSFYVAIGGACGSLLRYIISFVHQFGPFSTLFVNILGSFLLGFITAFLIERKEKEWLKLLLGTGFCGGFTTMSTFCLEFTILPVEQAAIYMFCSIILSLLFAMLGMKIATGILTRMGFE</sequence>
<dbReference type="EMBL" id="CP147403">
    <property type="protein sequence ID" value="WXB87706.1"/>
    <property type="molecule type" value="Genomic_DNA"/>
</dbReference>
<dbReference type="Pfam" id="PF02537">
    <property type="entry name" value="CRCB"/>
    <property type="match status" value="1"/>
</dbReference>
<dbReference type="PANTHER" id="PTHR28259:SF1">
    <property type="entry name" value="FLUORIDE EXPORT PROTEIN 1-RELATED"/>
    <property type="match status" value="1"/>
</dbReference>
<keyword evidence="10" id="KW-0813">Transport</keyword>
<proteinExistence type="inferred from homology"/>
<evidence type="ECO:0000313" key="12">
    <source>
        <dbReference type="Proteomes" id="UP001368328"/>
    </source>
</evidence>
<keyword evidence="6 10" id="KW-0407">Ion channel</keyword>
<evidence type="ECO:0000256" key="4">
    <source>
        <dbReference type="ARBA" id="ARBA00022989"/>
    </source>
</evidence>
<evidence type="ECO:0000256" key="5">
    <source>
        <dbReference type="ARBA" id="ARBA00023136"/>
    </source>
</evidence>
<evidence type="ECO:0000256" key="3">
    <source>
        <dbReference type="ARBA" id="ARBA00022692"/>
    </source>
</evidence>
<feature type="transmembrane region" description="Helical" evidence="10">
    <location>
        <begin position="37"/>
        <end position="55"/>
    </location>
</feature>
<keyword evidence="2 10" id="KW-1003">Cell membrane</keyword>